<dbReference type="Gene3D" id="3.10.350.10">
    <property type="entry name" value="LysM domain"/>
    <property type="match status" value="1"/>
</dbReference>
<dbReference type="PROSITE" id="PS51782">
    <property type="entry name" value="LYSM"/>
    <property type="match status" value="1"/>
</dbReference>
<dbReference type="InterPro" id="IPR050570">
    <property type="entry name" value="Cell_wall_metabolism_enzyme"/>
</dbReference>
<dbReference type="CDD" id="cd12797">
    <property type="entry name" value="M23_peptidase"/>
    <property type="match status" value="1"/>
</dbReference>
<dbReference type="InterPro" id="IPR018392">
    <property type="entry name" value="LysM"/>
</dbReference>
<dbReference type="Proteomes" id="UP001218579">
    <property type="component" value="Unassembled WGS sequence"/>
</dbReference>
<dbReference type="InterPro" id="IPR011055">
    <property type="entry name" value="Dup_hybrid_motif"/>
</dbReference>
<proteinExistence type="inferred from homology"/>
<dbReference type="EMBL" id="JAQQKV010000001">
    <property type="protein sequence ID" value="MDC7675019.1"/>
    <property type="molecule type" value="Genomic_DNA"/>
</dbReference>
<comment type="similarity">
    <text evidence="1">Belongs to the E.coli NlpD/Haemophilus LppB family.</text>
</comment>
<evidence type="ECO:0000313" key="5">
    <source>
        <dbReference type="EMBL" id="MDC7675019.1"/>
    </source>
</evidence>
<dbReference type="CDD" id="cd00118">
    <property type="entry name" value="LysM"/>
    <property type="match status" value="1"/>
</dbReference>
<feature type="compositionally biased region" description="Low complexity" evidence="2">
    <location>
        <begin position="66"/>
        <end position="117"/>
    </location>
</feature>
<dbReference type="RefSeq" id="WP_272743327.1">
    <property type="nucleotide sequence ID" value="NZ_JAQQKV010000001.1"/>
</dbReference>
<dbReference type="SUPFAM" id="SSF54106">
    <property type="entry name" value="LysM domain"/>
    <property type="match status" value="1"/>
</dbReference>
<keyword evidence="3" id="KW-0732">Signal</keyword>
<dbReference type="Pfam" id="PF01476">
    <property type="entry name" value="LysM"/>
    <property type="match status" value="1"/>
</dbReference>
<evidence type="ECO:0000256" key="1">
    <source>
        <dbReference type="ARBA" id="ARBA00038420"/>
    </source>
</evidence>
<dbReference type="PROSITE" id="PS51257">
    <property type="entry name" value="PROKAR_LIPOPROTEIN"/>
    <property type="match status" value="1"/>
</dbReference>
<evidence type="ECO:0000259" key="4">
    <source>
        <dbReference type="PROSITE" id="PS51782"/>
    </source>
</evidence>
<reference evidence="5 6" key="1">
    <citation type="submission" date="2023-01" db="EMBL/GenBank/DDBJ databases">
        <title>Novel species of the genus Asticcacaulis isolated from rivers.</title>
        <authorList>
            <person name="Lu H."/>
        </authorList>
    </citation>
    <scope>NUCLEOTIDE SEQUENCE [LARGE SCALE GENOMIC DNA]</scope>
    <source>
        <strain evidence="5 6">LKC15W</strain>
    </source>
</reference>
<dbReference type="Pfam" id="PF01551">
    <property type="entry name" value="Peptidase_M23"/>
    <property type="match status" value="1"/>
</dbReference>
<accession>A0ABT5HFJ3</accession>
<keyword evidence="6" id="KW-1185">Reference proteome</keyword>
<dbReference type="Gene3D" id="2.70.70.10">
    <property type="entry name" value="Glucose Permease (Domain IIA)"/>
    <property type="match status" value="1"/>
</dbReference>
<dbReference type="PANTHER" id="PTHR21666:SF263">
    <property type="entry name" value="MUREIN HYDROLASE ACTIVATOR NLPD"/>
    <property type="match status" value="1"/>
</dbReference>
<evidence type="ECO:0000256" key="2">
    <source>
        <dbReference type="SAM" id="MobiDB-lite"/>
    </source>
</evidence>
<dbReference type="SMART" id="SM00257">
    <property type="entry name" value="LysM"/>
    <property type="match status" value="1"/>
</dbReference>
<evidence type="ECO:0000256" key="3">
    <source>
        <dbReference type="SAM" id="SignalP"/>
    </source>
</evidence>
<dbReference type="InterPro" id="IPR036779">
    <property type="entry name" value="LysM_dom_sf"/>
</dbReference>
<feature type="chain" id="PRO_5046941080" evidence="3">
    <location>
        <begin position="29"/>
        <end position="391"/>
    </location>
</feature>
<dbReference type="SUPFAM" id="SSF51261">
    <property type="entry name" value="Duplicated hybrid motif"/>
    <property type="match status" value="1"/>
</dbReference>
<name>A0ABT5HFJ3_9CAUL</name>
<comment type="caution">
    <text evidence="5">The sequence shown here is derived from an EMBL/GenBank/DDBJ whole genome shotgun (WGS) entry which is preliminary data.</text>
</comment>
<feature type="domain" description="LysM" evidence="4">
    <location>
        <begin position="123"/>
        <end position="167"/>
    </location>
</feature>
<evidence type="ECO:0000313" key="6">
    <source>
        <dbReference type="Proteomes" id="UP001218579"/>
    </source>
</evidence>
<sequence length="391" mass="40183">MHRFKAVSRIVNTTAVAALGVMTLTACASMQNAEPKYPIYMQDRPPAMAPHPMGQASAPVQPTPAPVEAVPVAAPSGQVSSSPLAALPAPAPASPAAAPKPVAAQTPTQTAAPKPVATTKTTHIYTVQAKDTLYGISRRFGVPVKSLMSQNGLAEGAGLSIGQKIKLPDAAKDAGSAAHATGPAPAKVVTTIAVAQPKPVAKPAETPKPDVKVTTAVAVSEPAKPTTTTVITTTAPVAKPVEKPVVARAGTFPTSSALAQMGKGRFLWPVKGPLLVPYGQLGPNVRNDGINIGASEGAEVRAAADGEVVYVGGHVKELGNTVYVQHAGGWYTGYSHLDKLGVKTNQKIQKGEVIGTVGKTGAVEKPQLHFEIRYTPSTEIAKPIDPNLVLP</sequence>
<organism evidence="5 6">
    <name type="scientific">Asticcacaulis machinosus</name>
    <dbReference type="NCBI Taxonomy" id="2984211"/>
    <lineage>
        <taxon>Bacteria</taxon>
        <taxon>Pseudomonadati</taxon>
        <taxon>Pseudomonadota</taxon>
        <taxon>Alphaproteobacteria</taxon>
        <taxon>Caulobacterales</taxon>
        <taxon>Caulobacteraceae</taxon>
        <taxon>Asticcacaulis</taxon>
    </lineage>
</organism>
<dbReference type="InterPro" id="IPR016047">
    <property type="entry name" value="M23ase_b-sheet_dom"/>
</dbReference>
<feature type="region of interest" description="Disordered" evidence="2">
    <location>
        <begin position="44"/>
        <end position="117"/>
    </location>
</feature>
<dbReference type="PANTHER" id="PTHR21666">
    <property type="entry name" value="PEPTIDASE-RELATED"/>
    <property type="match status" value="1"/>
</dbReference>
<gene>
    <name evidence="5" type="ORF">PQU98_02685</name>
</gene>
<protein>
    <submittedName>
        <fullName evidence="5">M23 family metallopeptidase</fullName>
    </submittedName>
</protein>
<feature type="signal peptide" evidence="3">
    <location>
        <begin position="1"/>
        <end position="28"/>
    </location>
</feature>